<dbReference type="InterPro" id="IPR003918">
    <property type="entry name" value="NADH_UbQ_OxRdtase"/>
</dbReference>
<comment type="subcellular location">
    <subcellularLocation>
        <location evidence="2 17">Mitochondrion membrane</location>
        <topology evidence="2 17">Multi-pass membrane protein</topology>
    </subcellularLocation>
</comment>
<evidence type="ECO:0000256" key="9">
    <source>
        <dbReference type="ARBA" id="ARBA00022967"/>
    </source>
</evidence>
<geneLocation type="mitochondrion" evidence="20"/>
<feature type="transmembrane region" description="Helical" evidence="17">
    <location>
        <begin position="325"/>
        <end position="344"/>
    </location>
</feature>
<dbReference type="GO" id="GO:0003954">
    <property type="term" value="F:NADH dehydrogenase activity"/>
    <property type="evidence" value="ECO:0007669"/>
    <property type="project" value="TreeGrafter"/>
</dbReference>
<keyword evidence="9" id="KW-1278">Translocase</keyword>
<keyword evidence="10 17" id="KW-0249">Electron transport</keyword>
<evidence type="ECO:0000256" key="16">
    <source>
        <dbReference type="ARBA" id="ARBA00049551"/>
    </source>
</evidence>
<dbReference type="GO" id="GO:0048039">
    <property type="term" value="F:ubiquinone binding"/>
    <property type="evidence" value="ECO:0007669"/>
    <property type="project" value="TreeGrafter"/>
</dbReference>
<comment type="similarity">
    <text evidence="3 17">Belongs to the complex I subunit 4 family.</text>
</comment>
<dbReference type="GO" id="GO:0008137">
    <property type="term" value="F:NADH dehydrogenase (ubiquinone) activity"/>
    <property type="evidence" value="ECO:0007669"/>
    <property type="project" value="UniProtKB-UniRule"/>
</dbReference>
<feature type="domain" description="NADH:ubiquinone oxidoreductase chain 4 N-terminal" evidence="19">
    <location>
        <begin position="1"/>
        <end position="97"/>
    </location>
</feature>
<keyword evidence="11 17" id="KW-1133">Transmembrane helix</keyword>
<evidence type="ECO:0000256" key="11">
    <source>
        <dbReference type="ARBA" id="ARBA00022989"/>
    </source>
</evidence>
<feature type="transmembrane region" description="Helical" evidence="17">
    <location>
        <begin position="177"/>
        <end position="199"/>
    </location>
</feature>
<evidence type="ECO:0000256" key="2">
    <source>
        <dbReference type="ARBA" id="ARBA00004225"/>
    </source>
</evidence>
<keyword evidence="8 17" id="KW-0812">Transmembrane</keyword>
<keyword evidence="15 17" id="KW-0472">Membrane</keyword>
<dbReference type="EC" id="7.1.1.2" evidence="4 17"/>
<feature type="transmembrane region" description="Helical" evidence="17">
    <location>
        <begin position="138"/>
        <end position="157"/>
    </location>
</feature>
<organism evidence="20">
    <name type="scientific">Daphnia galeata</name>
    <dbReference type="NCBI Taxonomy" id="27404"/>
    <lineage>
        <taxon>Eukaryota</taxon>
        <taxon>Metazoa</taxon>
        <taxon>Ecdysozoa</taxon>
        <taxon>Arthropoda</taxon>
        <taxon>Crustacea</taxon>
        <taxon>Branchiopoda</taxon>
        <taxon>Diplostraca</taxon>
        <taxon>Cladocera</taxon>
        <taxon>Anomopoda</taxon>
        <taxon>Daphniidae</taxon>
        <taxon>Daphnia</taxon>
    </lineage>
</organism>
<dbReference type="GO" id="GO:0042773">
    <property type="term" value="P:ATP synthesis coupled electron transport"/>
    <property type="evidence" value="ECO:0007669"/>
    <property type="project" value="InterPro"/>
</dbReference>
<feature type="transmembrane region" description="Helical" evidence="17">
    <location>
        <begin position="105"/>
        <end position="126"/>
    </location>
</feature>
<feature type="domain" description="NADH:quinone oxidoreductase/Mrp antiporter transmembrane" evidence="18">
    <location>
        <begin position="102"/>
        <end position="381"/>
    </location>
</feature>
<gene>
    <name evidence="20" type="primary">ND4</name>
</gene>
<evidence type="ECO:0000256" key="12">
    <source>
        <dbReference type="ARBA" id="ARBA00023027"/>
    </source>
</evidence>
<dbReference type="EMBL" id="LC177071">
    <property type="protein sequence ID" value="BAX02004.1"/>
    <property type="molecule type" value="Genomic_DNA"/>
</dbReference>
<feature type="transmembrane region" description="Helical" evidence="17">
    <location>
        <begin position="51"/>
        <end position="68"/>
    </location>
</feature>
<evidence type="ECO:0000256" key="5">
    <source>
        <dbReference type="ARBA" id="ARBA00021006"/>
    </source>
</evidence>
<dbReference type="GO" id="GO:0031966">
    <property type="term" value="C:mitochondrial membrane"/>
    <property type="evidence" value="ECO:0007669"/>
    <property type="project" value="UniProtKB-SubCell"/>
</dbReference>
<dbReference type="AlphaFoldDB" id="A0A1S7J0E1"/>
<feature type="transmembrane region" description="Helical" evidence="17">
    <location>
        <begin position="292"/>
        <end position="313"/>
    </location>
</feature>
<dbReference type="GO" id="GO:0015990">
    <property type="term" value="P:electron transport coupled proton transport"/>
    <property type="evidence" value="ECO:0007669"/>
    <property type="project" value="TreeGrafter"/>
</dbReference>
<evidence type="ECO:0000313" key="20">
    <source>
        <dbReference type="EMBL" id="BAX02004.1"/>
    </source>
</evidence>
<dbReference type="InterPro" id="IPR001750">
    <property type="entry name" value="ND/Mrp_TM"/>
</dbReference>
<protein>
    <recommendedName>
        <fullName evidence="5 17">NADH-ubiquinone oxidoreductase chain 4</fullName>
        <ecNumber evidence="4 17">7.1.1.2</ecNumber>
    </recommendedName>
</protein>
<evidence type="ECO:0000256" key="4">
    <source>
        <dbReference type="ARBA" id="ARBA00012944"/>
    </source>
</evidence>
<keyword evidence="13 17" id="KW-0830">Ubiquinone</keyword>
<evidence type="ECO:0000256" key="8">
    <source>
        <dbReference type="ARBA" id="ARBA00022692"/>
    </source>
</evidence>
<dbReference type="Pfam" id="PF01059">
    <property type="entry name" value="Oxidored_q5_N"/>
    <property type="match status" value="1"/>
</dbReference>
<feature type="transmembrane region" description="Helical" evidence="17">
    <location>
        <begin position="364"/>
        <end position="397"/>
    </location>
</feature>
<keyword evidence="12 17" id="KW-0520">NAD</keyword>
<feature type="transmembrane region" description="Helical" evidence="17">
    <location>
        <begin position="211"/>
        <end position="230"/>
    </location>
</feature>
<feature type="transmembrane region" description="Helical" evidence="17">
    <location>
        <begin position="7"/>
        <end position="31"/>
    </location>
</feature>
<comment type="catalytic activity">
    <reaction evidence="16 17">
        <text>a ubiquinone + NADH + 5 H(+)(in) = a ubiquinol + NAD(+) + 4 H(+)(out)</text>
        <dbReference type="Rhea" id="RHEA:29091"/>
        <dbReference type="Rhea" id="RHEA-COMP:9565"/>
        <dbReference type="Rhea" id="RHEA-COMP:9566"/>
        <dbReference type="ChEBI" id="CHEBI:15378"/>
        <dbReference type="ChEBI" id="CHEBI:16389"/>
        <dbReference type="ChEBI" id="CHEBI:17976"/>
        <dbReference type="ChEBI" id="CHEBI:57540"/>
        <dbReference type="ChEBI" id="CHEBI:57945"/>
        <dbReference type="EC" id="7.1.1.2"/>
    </reaction>
</comment>
<accession>A0A1S7J0E1</accession>
<feature type="transmembrane region" description="Helical" evidence="17">
    <location>
        <begin position="80"/>
        <end position="99"/>
    </location>
</feature>
<evidence type="ECO:0000256" key="13">
    <source>
        <dbReference type="ARBA" id="ARBA00023075"/>
    </source>
</evidence>
<keyword evidence="7 17" id="KW-0679">Respiratory chain</keyword>
<evidence type="ECO:0000256" key="6">
    <source>
        <dbReference type="ARBA" id="ARBA00022448"/>
    </source>
</evidence>
<evidence type="ECO:0000259" key="18">
    <source>
        <dbReference type="Pfam" id="PF00361"/>
    </source>
</evidence>
<dbReference type="Pfam" id="PF00361">
    <property type="entry name" value="Proton_antipo_M"/>
    <property type="match status" value="1"/>
</dbReference>
<dbReference type="InterPro" id="IPR000260">
    <property type="entry name" value="NADH4_N"/>
</dbReference>
<proteinExistence type="inferred from homology"/>
<evidence type="ECO:0000256" key="14">
    <source>
        <dbReference type="ARBA" id="ARBA00023128"/>
    </source>
</evidence>
<reference evidence="20" key="1">
    <citation type="journal article" date="2017" name="Gene">
        <title>Diversification of mitochondrial genome of Daphnia galeata (Cladocera, Crustacea): Comparison with phylogenetic consideration of the complete sequences of clones isolated from five lakes in Japan.</title>
        <authorList>
            <person name="Tokishita S."/>
            <person name="Shibuya H."/>
            <person name="Kobayashi T."/>
            <person name="Sakamoto M."/>
            <person name="Ha J.-Y."/>
            <person name="Yokobori S."/>
            <person name="Yamagata H."/>
            <person name="Hanazato T."/>
        </authorList>
    </citation>
    <scope>NUCLEOTIDE SEQUENCE</scope>
    <source>
        <strain evidence="20">Biwa</strain>
    </source>
</reference>
<dbReference type="PRINTS" id="PR01437">
    <property type="entry name" value="NUOXDRDTASE4"/>
</dbReference>
<evidence type="ECO:0000259" key="19">
    <source>
        <dbReference type="Pfam" id="PF01059"/>
    </source>
</evidence>
<keyword evidence="6 17" id="KW-0813">Transport</keyword>
<evidence type="ECO:0000256" key="17">
    <source>
        <dbReference type="RuleBase" id="RU003297"/>
    </source>
</evidence>
<comment type="function">
    <text evidence="17">Core subunit of the mitochondrial membrane respiratory chain NADH dehydrogenase (Complex I) which catalyzes electron transfer from NADH through the respiratory chain, using ubiquinone as an electron acceptor. Essential for the catalytic activity and assembly of complex I.</text>
</comment>
<name>A0A1S7J0E1_9CRUS</name>
<dbReference type="PANTHER" id="PTHR43507">
    <property type="entry name" value="NADH-UBIQUINONE OXIDOREDUCTASE CHAIN 4"/>
    <property type="match status" value="1"/>
</dbReference>
<keyword evidence="14 17" id="KW-0496">Mitochondrion</keyword>
<evidence type="ECO:0000256" key="7">
    <source>
        <dbReference type="ARBA" id="ARBA00022660"/>
    </source>
</evidence>
<feature type="transmembrane region" description="Helical" evidence="17">
    <location>
        <begin position="268"/>
        <end position="286"/>
    </location>
</feature>
<comment type="function">
    <text evidence="1">Core subunit of the mitochondrial membrane respiratory chain NADH dehydrogenase (Complex I) that is believed to belong to the minimal assembly required for catalysis. Complex I functions in the transfer of electrons from NADH to the respiratory chain. The immediate electron acceptor for the enzyme is believed to be ubiquinone.</text>
</comment>
<evidence type="ECO:0000256" key="10">
    <source>
        <dbReference type="ARBA" id="ARBA00022982"/>
    </source>
</evidence>
<evidence type="ECO:0000256" key="3">
    <source>
        <dbReference type="ARBA" id="ARBA00009025"/>
    </source>
</evidence>
<evidence type="ECO:0000256" key="15">
    <source>
        <dbReference type="ARBA" id="ARBA00023136"/>
    </source>
</evidence>
<evidence type="ECO:0000256" key="1">
    <source>
        <dbReference type="ARBA" id="ARBA00003257"/>
    </source>
</evidence>
<feature type="transmembrane region" description="Helical" evidence="17">
    <location>
        <begin position="418"/>
        <end position="438"/>
    </location>
</feature>
<feature type="transmembrane region" description="Helical" evidence="17">
    <location>
        <begin position="242"/>
        <end position="261"/>
    </location>
</feature>
<sequence length="439" mass="48319">MLKFLFIAVSLFSLTGHWGVLISFLLVISFVWGLSMENFNLGIVGLAQLDLLSYLLGFLSVWITALMLMMSLSVKVSKNFPAVFSGLSVGMLFFLLMSFGTSDLIIFYISFEATLIPIFLLVMGWGYQPERVSASLYLLFYTLAASLPLLLSILWVGSEEMSLDYTFFWKARSTSVLLFWGMVLAFLVKLPVYFGHVWLPKAHVEAPVAGSMILAGVLLKLGGYGLVRVFPYLESKLSESSSLLMSVSVVGGVLASLICIRQTDCKSLVAYSSVAHMALVLLGVVTNTFLGVAGAVVIMISHGLCSSGLFSLVGMIYERLGTRSLVLIRGLISMAPISSMWWFLFSVSNMAAPPTPNLLGEIYLFIVSLGWWSGTVLLVGLLSFMAGAYNLYLFITTQHGGEISSLSLMSDFSFREHIVLFFHMGPFILLFPFLSHFFS</sequence>
<dbReference type="PANTHER" id="PTHR43507:SF20">
    <property type="entry name" value="NADH-UBIQUINONE OXIDOREDUCTASE CHAIN 4"/>
    <property type="match status" value="1"/>
</dbReference>